<dbReference type="GO" id="GO:0005524">
    <property type="term" value="F:ATP binding"/>
    <property type="evidence" value="ECO:0007669"/>
    <property type="project" value="InterPro"/>
</dbReference>
<dbReference type="Pfam" id="PF10410">
    <property type="entry name" value="DnaB_bind"/>
    <property type="match status" value="1"/>
</dbReference>
<gene>
    <name evidence="5" type="ORF">LEA_03915</name>
</gene>
<comment type="caution">
    <text evidence="5">The sequence shown here is derived from an EMBL/GenBank/DDBJ whole genome shotgun (WGS) entry which is preliminary data.</text>
</comment>
<keyword evidence="2" id="KW-0238">DNA-binding</keyword>
<accession>K1UD48</accession>
<dbReference type="InterPro" id="IPR016136">
    <property type="entry name" value="DNA_helicase_N/primase_C"/>
</dbReference>
<dbReference type="InterPro" id="IPR036185">
    <property type="entry name" value="DNA_heli_DnaB-like_N_sf"/>
</dbReference>
<dbReference type="SUPFAM" id="SSF56731">
    <property type="entry name" value="DNA primase core"/>
    <property type="match status" value="1"/>
</dbReference>
<dbReference type="AlphaFoldDB" id="K1UD48"/>
<dbReference type="Pfam" id="PF00772">
    <property type="entry name" value="DnaB"/>
    <property type="match status" value="1"/>
</dbReference>
<dbReference type="GO" id="GO:0005737">
    <property type="term" value="C:cytoplasm"/>
    <property type="evidence" value="ECO:0007669"/>
    <property type="project" value="TreeGrafter"/>
</dbReference>
<dbReference type="GO" id="GO:0016779">
    <property type="term" value="F:nucleotidyltransferase activity"/>
    <property type="evidence" value="ECO:0007669"/>
    <property type="project" value="InterPro"/>
</dbReference>
<dbReference type="GO" id="GO:0003677">
    <property type="term" value="F:DNA binding"/>
    <property type="evidence" value="ECO:0007669"/>
    <property type="project" value="UniProtKB-KW"/>
</dbReference>
<dbReference type="InterPro" id="IPR019475">
    <property type="entry name" value="DNA_primase_DnaB-bd"/>
</dbReference>
<dbReference type="PANTHER" id="PTHR30313">
    <property type="entry name" value="DNA PRIMASE"/>
    <property type="match status" value="1"/>
</dbReference>
<evidence type="ECO:0000256" key="1">
    <source>
        <dbReference type="ARBA" id="ARBA00022705"/>
    </source>
</evidence>
<evidence type="ECO:0000259" key="3">
    <source>
        <dbReference type="Pfam" id="PF00772"/>
    </source>
</evidence>
<organism evidence="5">
    <name type="scientific">human gut metagenome</name>
    <dbReference type="NCBI Taxonomy" id="408170"/>
    <lineage>
        <taxon>unclassified sequences</taxon>
        <taxon>metagenomes</taxon>
        <taxon>organismal metagenomes</taxon>
    </lineage>
</organism>
<dbReference type="EMBL" id="AJWY01002596">
    <property type="protein sequence ID" value="EKC77924.1"/>
    <property type="molecule type" value="Genomic_DNA"/>
</dbReference>
<feature type="domain" description="DNA helicase DnaB-like N-terminal" evidence="3">
    <location>
        <begin position="130"/>
        <end position="226"/>
    </location>
</feature>
<protein>
    <submittedName>
        <fullName evidence="5">DNA primase, catalytic core</fullName>
    </submittedName>
</protein>
<dbReference type="Gene3D" id="1.10.860.10">
    <property type="entry name" value="DNAb Helicase, Chain A"/>
    <property type="match status" value="1"/>
</dbReference>
<evidence type="ECO:0000256" key="2">
    <source>
        <dbReference type="ARBA" id="ARBA00023125"/>
    </source>
</evidence>
<sequence>KMDGAKDPDEYIKKFGAKRFKMLIDNSDGAINFELEKCKTGLDLETDTGKVEFLKKTVKILSQISNELERDVYISKIAKENEINISVLREQVKSEIRKNRNIAKKSEWQAIRSKPFYSDPLVPEKSSALKQVKAEEGILAYLFRNPDAVENVKEKLSPDFFITDFYRRVYVTYCNKIPDYQFFSLSMFSDVFNDEEMGKITGIEAKNKEIVLTNQNLNDYIKILQDYKNNPLNKNKNQISDDDLLNIVKSKR</sequence>
<dbReference type="PANTHER" id="PTHR30313:SF2">
    <property type="entry name" value="DNA PRIMASE"/>
    <property type="match status" value="1"/>
</dbReference>
<name>K1UD48_9ZZZZ</name>
<evidence type="ECO:0000313" key="5">
    <source>
        <dbReference type="EMBL" id="EKC77924.1"/>
    </source>
</evidence>
<reference evidence="5" key="1">
    <citation type="journal article" date="2013" name="Environ. Microbiol.">
        <title>Microbiota from the distal guts of lean and obese adolescents exhibit partial functional redundancy besides clear differences in community structure.</title>
        <authorList>
            <person name="Ferrer M."/>
            <person name="Ruiz A."/>
            <person name="Lanza F."/>
            <person name="Haange S.B."/>
            <person name="Oberbach A."/>
            <person name="Till H."/>
            <person name="Bargiela R."/>
            <person name="Campoy C."/>
            <person name="Segura M.T."/>
            <person name="Richter M."/>
            <person name="von Bergen M."/>
            <person name="Seifert J."/>
            <person name="Suarez A."/>
        </authorList>
    </citation>
    <scope>NUCLEOTIDE SEQUENCE</scope>
</reference>
<dbReference type="SUPFAM" id="SSF48024">
    <property type="entry name" value="N-terminal domain of DnaB helicase"/>
    <property type="match status" value="1"/>
</dbReference>
<evidence type="ECO:0000259" key="4">
    <source>
        <dbReference type="Pfam" id="PF10410"/>
    </source>
</evidence>
<feature type="non-terminal residue" evidence="5">
    <location>
        <position position="1"/>
    </location>
</feature>
<proteinExistence type="predicted"/>
<dbReference type="InterPro" id="IPR007693">
    <property type="entry name" value="DNA_helicase_DnaB-like_N"/>
</dbReference>
<dbReference type="GO" id="GO:0003678">
    <property type="term" value="F:DNA helicase activity"/>
    <property type="evidence" value="ECO:0007669"/>
    <property type="project" value="InterPro"/>
</dbReference>
<dbReference type="InterPro" id="IPR050219">
    <property type="entry name" value="DnaG_primase"/>
</dbReference>
<keyword evidence="1" id="KW-0235">DNA replication</keyword>
<feature type="domain" description="DNA primase DnaB-helicase binding" evidence="4">
    <location>
        <begin position="35"/>
        <end position="80"/>
    </location>
</feature>
<dbReference type="GO" id="GO:0006269">
    <property type="term" value="P:DNA replication, synthesis of primer"/>
    <property type="evidence" value="ECO:0007669"/>
    <property type="project" value="TreeGrafter"/>
</dbReference>